<dbReference type="AlphaFoldDB" id="A0A182J9W2"/>
<proteinExistence type="predicted"/>
<dbReference type="EnsemblMetazoa" id="AATE014107-RA">
    <property type="protein sequence ID" value="AATE014107-PA.1"/>
    <property type="gene ID" value="AATE014107"/>
</dbReference>
<dbReference type="VEuPathDB" id="VectorBase:AATE014107"/>
<name>A0A182J9W2_ANOAO</name>
<evidence type="ECO:0000313" key="1">
    <source>
        <dbReference type="EnsemblMetazoa" id="AATE014107-PA.1"/>
    </source>
</evidence>
<reference evidence="1" key="1">
    <citation type="submission" date="2022-08" db="UniProtKB">
        <authorList>
            <consortium name="EnsemblMetazoa"/>
        </authorList>
    </citation>
    <scope>IDENTIFICATION</scope>
    <source>
        <strain evidence="1">EBRO</strain>
    </source>
</reference>
<organism evidence="1">
    <name type="scientific">Anopheles atroparvus</name>
    <name type="common">European mosquito</name>
    <dbReference type="NCBI Taxonomy" id="41427"/>
    <lineage>
        <taxon>Eukaryota</taxon>
        <taxon>Metazoa</taxon>
        <taxon>Ecdysozoa</taxon>
        <taxon>Arthropoda</taxon>
        <taxon>Hexapoda</taxon>
        <taxon>Insecta</taxon>
        <taxon>Pterygota</taxon>
        <taxon>Neoptera</taxon>
        <taxon>Endopterygota</taxon>
        <taxon>Diptera</taxon>
        <taxon>Nematocera</taxon>
        <taxon>Culicoidea</taxon>
        <taxon>Culicidae</taxon>
        <taxon>Anophelinae</taxon>
        <taxon>Anopheles</taxon>
    </lineage>
</organism>
<accession>A0A182J9W2</accession>
<protein>
    <submittedName>
        <fullName evidence="1">Uncharacterized protein</fullName>
    </submittedName>
</protein>
<sequence length="82" mass="9897">MELSFRYNCSCKERKKLTFNKLLDGDYQRRLNEYTNDIVDRVWDEQDTEILSLMSLDNCHWKIFIITSSVLEIRKICSRLTT</sequence>